<proteinExistence type="predicted"/>
<reference evidence="3" key="1">
    <citation type="journal article" date="2019" name="Int. J. Syst. Evol. Microbiol.">
        <title>The Global Catalogue of Microorganisms (GCM) 10K type strain sequencing project: providing services to taxonomists for standard genome sequencing and annotation.</title>
        <authorList>
            <consortium name="The Broad Institute Genomics Platform"/>
            <consortium name="The Broad Institute Genome Sequencing Center for Infectious Disease"/>
            <person name="Wu L."/>
            <person name="Ma J."/>
        </authorList>
    </citation>
    <scope>NUCLEOTIDE SEQUENCE [LARGE SCALE GENOMIC DNA]</scope>
    <source>
        <strain evidence="3">CCUG 30340</strain>
    </source>
</reference>
<evidence type="ECO:0008006" key="4">
    <source>
        <dbReference type="Google" id="ProtNLM"/>
    </source>
</evidence>
<dbReference type="Proteomes" id="UP001595886">
    <property type="component" value="Unassembled WGS sequence"/>
</dbReference>
<dbReference type="EMBL" id="JBHSHD010000010">
    <property type="protein sequence ID" value="MFC4821617.1"/>
    <property type="molecule type" value="Genomic_DNA"/>
</dbReference>
<dbReference type="InterPro" id="IPR013783">
    <property type="entry name" value="Ig-like_fold"/>
</dbReference>
<feature type="signal peptide" evidence="1">
    <location>
        <begin position="1"/>
        <end position="25"/>
    </location>
</feature>
<evidence type="ECO:0000313" key="2">
    <source>
        <dbReference type="EMBL" id="MFC4821617.1"/>
    </source>
</evidence>
<accession>A0ABV9QXN8</accession>
<protein>
    <recommendedName>
        <fullName evidence="4">BACON domain-containing protein</fullName>
    </recommendedName>
</protein>
<evidence type="ECO:0000313" key="3">
    <source>
        <dbReference type="Proteomes" id="UP001595886"/>
    </source>
</evidence>
<name>A0ABV9QXN8_9GAMM</name>
<comment type="caution">
    <text evidence="2">The sequence shown here is derived from an EMBL/GenBank/DDBJ whole genome shotgun (WGS) entry which is preliminary data.</text>
</comment>
<evidence type="ECO:0000256" key="1">
    <source>
        <dbReference type="SAM" id="SignalP"/>
    </source>
</evidence>
<keyword evidence="1" id="KW-0732">Signal</keyword>
<keyword evidence="3" id="KW-1185">Reference proteome</keyword>
<dbReference type="RefSeq" id="WP_380021892.1">
    <property type="nucleotide sequence ID" value="NZ_JBHSHD010000010.1"/>
</dbReference>
<dbReference type="Gene3D" id="2.60.40.10">
    <property type="entry name" value="Immunoglobulins"/>
    <property type="match status" value="1"/>
</dbReference>
<gene>
    <name evidence="2" type="ORF">ACFO6Q_14880</name>
</gene>
<sequence>MTFSPIRCAAVLGTLALAAALPARADIAVTATTEPATYARGRTNTYLLDLHLISDAFSGADALYFSLPDGVTLSAVRKRNTFSFCSDIYPTVMGMGSSEGGWYQLGYPALDGCGSLSASPAPGELQIVLIDVDVPAEYSGDLPLVVNVLGDGIGDAPNEASLTLTLADAGTPVVWGFDEVAAPALPGGWSSDADGAGLAWTTQATAADRGPNAAYVPAPAASGEAVLTSPSVPVPAGGAELQFRQRYATESGRDGGVLEIAIDDGDFVDVLAAGGQFTAGGYGAALEADPACSGDAANPLAGRAAWSGTQAAYGTTTLVLPAAAAGHRARWRWRLGTDCAGKPAAPNGWWIDSVRLTSAPPTVSTPARLAVSTGADVQRIEPFEIGNAGSGQLNWSITVGDGDCSTPASPGWLHLDAGDGVLAGGERGEVALTFDAGGLAVGEYAALLCVSSNDAAQPLRQVPVRLTVEADACPAADRLFANGFDDASDGRCGHALRIYDDRDGFLAHVASQDEQTFTGLRTGYVNGPLRFGAAPFAYSVTAAPHTDLGDLYLFAGSGVLSTVSPGEDSELAITFDTPVTAVGGNFWGQMFQDPTSIEANLQMPTTIVLTLDDGTRETFVANGQQDFRGFVTSQPITGLRVRAPEPVDDGRYVWGVFDNLVVGDAR</sequence>
<organism evidence="2 3">
    <name type="scientific">Dokdonella ginsengisoli</name>
    <dbReference type="NCBI Taxonomy" id="363846"/>
    <lineage>
        <taxon>Bacteria</taxon>
        <taxon>Pseudomonadati</taxon>
        <taxon>Pseudomonadota</taxon>
        <taxon>Gammaproteobacteria</taxon>
        <taxon>Lysobacterales</taxon>
        <taxon>Rhodanobacteraceae</taxon>
        <taxon>Dokdonella</taxon>
    </lineage>
</organism>
<feature type="chain" id="PRO_5046438771" description="BACON domain-containing protein" evidence="1">
    <location>
        <begin position="26"/>
        <end position="666"/>
    </location>
</feature>